<feature type="compositionally biased region" description="Basic and acidic residues" evidence="2">
    <location>
        <begin position="189"/>
        <end position="204"/>
    </location>
</feature>
<name>A0AA38LVY6_9TREE</name>
<comment type="caution">
    <text evidence="3">The sequence shown here is derived from an EMBL/GenBank/DDBJ whole genome shotgun (WGS) entry which is preliminary data.</text>
</comment>
<dbReference type="Proteomes" id="UP001164286">
    <property type="component" value="Unassembled WGS sequence"/>
</dbReference>
<organism evidence="3 4">
    <name type="scientific">Dioszegia hungarica</name>
    <dbReference type="NCBI Taxonomy" id="4972"/>
    <lineage>
        <taxon>Eukaryota</taxon>
        <taxon>Fungi</taxon>
        <taxon>Dikarya</taxon>
        <taxon>Basidiomycota</taxon>
        <taxon>Agaricomycotina</taxon>
        <taxon>Tremellomycetes</taxon>
        <taxon>Tremellales</taxon>
        <taxon>Bulleribasidiaceae</taxon>
        <taxon>Dioszegia</taxon>
    </lineage>
</organism>
<feature type="coiled-coil region" evidence="1">
    <location>
        <begin position="127"/>
        <end position="158"/>
    </location>
</feature>
<evidence type="ECO:0000313" key="3">
    <source>
        <dbReference type="EMBL" id="KAI9637830.1"/>
    </source>
</evidence>
<evidence type="ECO:0000313" key="4">
    <source>
        <dbReference type="Proteomes" id="UP001164286"/>
    </source>
</evidence>
<evidence type="ECO:0000256" key="1">
    <source>
        <dbReference type="SAM" id="Coils"/>
    </source>
</evidence>
<feature type="region of interest" description="Disordered" evidence="2">
    <location>
        <begin position="178"/>
        <end position="204"/>
    </location>
</feature>
<dbReference type="GeneID" id="77731088"/>
<gene>
    <name evidence="3" type="ORF">MKK02DRAFT_42203</name>
</gene>
<sequence length="204" mass="22324">MARPSSSLLGSILAGPAGRLASAPRAYIPRTPLFRSSGFHSTPLRLRAPPVPSTHAAVSPARPVLGTGMNGAAGSAGSASAAGKKKSAHIVWYREIVPAMVPILLLSTTLFLLLALSRTHLSSERTLSDSQSQIAALERQLHDLRQDAKRRLEKERKERERMLPLVVERVLTKVGAMRGGVEEDEEREREEGRRRDERERALLA</sequence>
<proteinExistence type="predicted"/>
<evidence type="ECO:0000256" key="2">
    <source>
        <dbReference type="SAM" id="MobiDB-lite"/>
    </source>
</evidence>
<keyword evidence="4" id="KW-1185">Reference proteome</keyword>
<accession>A0AA38LVY6</accession>
<dbReference type="EMBL" id="JAKWFO010000003">
    <property type="protein sequence ID" value="KAI9637830.1"/>
    <property type="molecule type" value="Genomic_DNA"/>
</dbReference>
<reference evidence="3" key="1">
    <citation type="journal article" date="2022" name="G3 (Bethesda)">
        <title>High quality genome of the basidiomycete yeast Dioszegia hungarica PDD-24b-2 isolated from cloud water.</title>
        <authorList>
            <person name="Jarrige D."/>
            <person name="Haridas S."/>
            <person name="Bleykasten-Grosshans C."/>
            <person name="Joly M."/>
            <person name="Nadalig T."/>
            <person name="Sancelme M."/>
            <person name="Vuilleumier S."/>
            <person name="Grigoriev I.V."/>
            <person name="Amato P."/>
            <person name="Bringel F."/>
        </authorList>
    </citation>
    <scope>NUCLEOTIDE SEQUENCE</scope>
    <source>
        <strain evidence="3">PDD-24b-2</strain>
    </source>
</reference>
<protein>
    <submittedName>
        <fullName evidence="3">Uncharacterized protein</fullName>
    </submittedName>
</protein>
<dbReference type="AlphaFoldDB" id="A0AA38LVY6"/>
<keyword evidence="1" id="KW-0175">Coiled coil</keyword>
<dbReference type="RefSeq" id="XP_052947607.1">
    <property type="nucleotide sequence ID" value="XM_053091883.1"/>
</dbReference>